<dbReference type="InterPro" id="IPR019192">
    <property type="entry name" value="Ribosomal_mL40"/>
</dbReference>
<dbReference type="PANTHER" id="PTHR39150:SF1">
    <property type="entry name" value="LARGE RIBOSOMAL SUBUNIT PROTEIN ML40"/>
    <property type="match status" value="1"/>
</dbReference>
<dbReference type="Pfam" id="PF09812">
    <property type="entry name" value="MRP-L28"/>
    <property type="match status" value="1"/>
</dbReference>
<sequence length="201" mass="21912">MFVTTTGALTAASRRALSATGPAARARTPALAATQLPAASAAARGMARAAPANSGTKKKSSKDGIQDPRLQHIKSVLYDNAGATQGAPLVQAPSQREATEVSRKSAVYTGPDSARMQRETIERAWCLLKKQEADEITAGLRRRFLAMRSAMQELEQLDPRLFEGTQGRKEVELFPKRLRVPTETPPMLGWDYERNHNVAQN</sequence>
<evidence type="ECO:0000256" key="6">
    <source>
        <dbReference type="ARBA" id="ARBA00023274"/>
    </source>
</evidence>
<dbReference type="Proteomes" id="UP001527925">
    <property type="component" value="Unassembled WGS sequence"/>
</dbReference>
<evidence type="ECO:0000256" key="7">
    <source>
        <dbReference type="ARBA" id="ARBA00035192"/>
    </source>
</evidence>
<comment type="similarity">
    <text evidence="2">Belongs to the mitochondrion-specific ribosomal protein mL40 family.</text>
</comment>
<keyword evidence="5" id="KW-0496">Mitochondrion</keyword>
<accession>A0ABR4N3T0</accession>
<organism evidence="9 10">
    <name type="scientific">Polyrhizophydium stewartii</name>
    <dbReference type="NCBI Taxonomy" id="2732419"/>
    <lineage>
        <taxon>Eukaryota</taxon>
        <taxon>Fungi</taxon>
        <taxon>Fungi incertae sedis</taxon>
        <taxon>Chytridiomycota</taxon>
        <taxon>Chytridiomycota incertae sedis</taxon>
        <taxon>Chytridiomycetes</taxon>
        <taxon>Rhizophydiales</taxon>
        <taxon>Rhizophydiales incertae sedis</taxon>
        <taxon>Polyrhizophydium</taxon>
    </lineage>
</organism>
<reference evidence="9 10" key="1">
    <citation type="submission" date="2023-09" db="EMBL/GenBank/DDBJ databases">
        <title>Pangenome analysis of Batrachochytrium dendrobatidis and related Chytrids.</title>
        <authorList>
            <person name="Yacoub M.N."/>
            <person name="Stajich J.E."/>
            <person name="James T.Y."/>
        </authorList>
    </citation>
    <scope>NUCLEOTIDE SEQUENCE [LARGE SCALE GENOMIC DNA]</scope>
    <source>
        <strain evidence="9 10">JEL0888</strain>
    </source>
</reference>
<keyword evidence="4" id="KW-0689">Ribosomal protein</keyword>
<protein>
    <recommendedName>
        <fullName evidence="7">Large ribosomal subunit protein mL40</fullName>
    </recommendedName>
</protein>
<comment type="caution">
    <text evidence="9">The sequence shown here is derived from an EMBL/GenBank/DDBJ whole genome shotgun (WGS) entry which is preliminary data.</text>
</comment>
<evidence type="ECO:0000256" key="3">
    <source>
        <dbReference type="ARBA" id="ARBA00022946"/>
    </source>
</evidence>
<comment type="subcellular location">
    <subcellularLocation>
        <location evidence="1">Mitochondrion</location>
    </subcellularLocation>
</comment>
<dbReference type="PANTHER" id="PTHR39150">
    <property type="entry name" value="54S RIBOSOMAL PROTEIN L28, MITOCHONDRIAL"/>
    <property type="match status" value="1"/>
</dbReference>
<evidence type="ECO:0000313" key="10">
    <source>
        <dbReference type="Proteomes" id="UP001527925"/>
    </source>
</evidence>
<proteinExistence type="inferred from homology"/>
<keyword evidence="3" id="KW-0809">Transit peptide</keyword>
<evidence type="ECO:0000256" key="1">
    <source>
        <dbReference type="ARBA" id="ARBA00004173"/>
    </source>
</evidence>
<gene>
    <name evidence="9" type="ORF">HK105_206258</name>
</gene>
<evidence type="ECO:0000313" key="9">
    <source>
        <dbReference type="EMBL" id="KAL2914167.1"/>
    </source>
</evidence>
<evidence type="ECO:0000256" key="8">
    <source>
        <dbReference type="SAM" id="MobiDB-lite"/>
    </source>
</evidence>
<keyword evidence="10" id="KW-1185">Reference proteome</keyword>
<feature type="region of interest" description="Disordered" evidence="8">
    <location>
        <begin position="42"/>
        <end position="68"/>
    </location>
</feature>
<evidence type="ECO:0000256" key="2">
    <source>
        <dbReference type="ARBA" id="ARBA00009360"/>
    </source>
</evidence>
<evidence type="ECO:0000256" key="5">
    <source>
        <dbReference type="ARBA" id="ARBA00023128"/>
    </source>
</evidence>
<feature type="compositionally biased region" description="Low complexity" evidence="8">
    <location>
        <begin position="42"/>
        <end position="52"/>
    </location>
</feature>
<dbReference type="InterPro" id="IPR042831">
    <property type="entry name" value="Ribosomal_mL40_fung"/>
</dbReference>
<name>A0ABR4N3T0_9FUNG</name>
<feature type="region of interest" description="Disordered" evidence="8">
    <location>
        <begin position="90"/>
        <end position="111"/>
    </location>
</feature>
<dbReference type="Gene3D" id="6.10.250.3440">
    <property type="match status" value="1"/>
</dbReference>
<evidence type="ECO:0000256" key="4">
    <source>
        <dbReference type="ARBA" id="ARBA00022980"/>
    </source>
</evidence>
<dbReference type="EMBL" id="JADGIZ020000036">
    <property type="protein sequence ID" value="KAL2914167.1"/>
    <property type="molecule type" value="Genomic_DNA"/>
</dbReference>
<keyword evidence="6" id="KW-0687">Ribonucleoprotein</keyword>